<dbReference type="Pfam" id="PF13613">
    <property type="entry name" value="HTH_Tnp_4"/>
    <property type="match status" value="1"/>
</dbReference>
<evidence type="ECO:0000259" key="1">
    <source>
        <dbReference type="Pfam" id="PF13613"/>
    </source>
</evidence>
<dbReference type="AlphaFoldDB" id="L7EA03"/>
<reference evidence="2 3" key="1">
    <citation type="journal article" date="2013" name="Genome Announc.">
        <title>Whole-Genome Sequence of Microcystis aeruginosa TAIHU98, a Nontoxic Bloom-Forming Strain Isolated from Taihu Lake, China.</title>
        <authorList>
            <person name="Yang C."/>
            <person name="Zhang W."/>
            <person name="Ren M."/>
            <person name="Song L."/>
            <person name="Li T."/>
            <person name="Zhao J."/>
        </authorList>
    </citation>
    <scope>NUCLEOTIDE SEQUENCE [LARGE SCALE GENOMIC DNA]</scope>
    <source>
        <strain evidence="2 3">TAIHU98</strain>
    </source>
</reference>
<accession>L7EA03</accession>
<dbReference type="Proteomes" id="UP000010932">
    <property type="component" value="Unassembled WGS sequence"/>
</dbReference>
<feature type="domain" description="Transposase Helix-turn-helix" evidence="1">
    <location>
        <begin position="53"/>
        <end position="102"/>
    </location>
</feature>
<organism evidence="2 3">
    <name type="scientific">Microcystis aeruginosa TAIHU98</name>
    <dbReference type="NCBI Taxonomy" id="1134457"/>
    <lineage>
        <taxon>Bacteria</taxon>
        <taxon>Bacillati</taxon>
        <taxon>Cyanobacteriota</taxon>
        <taxon>Cyanophyceae</taxon>
        <taxon>Oscillatoriophycideae</taxon>
        <taxon>Chroococcales</taxon>
        <taxon>Microcystaceae</taxon>
        <taxon>Microcystis</taxon>
    </lineage>
</organism>
<name>L7EA03_MICAE</name>
<evidence type="ECO:0000313" key="2">
    <source>
        <dbReference type="EMBL" id="ELP55498.1"/>
    </source>
</evidence>
<dbReference type="EMBL" id="ANKQ01000001">
    <property type="protein sequence ID" value="ELP55498.1"/>
    <property type="molecule type" value="Genomic_DNA"/>
</dbReference>
<sequence>MFISKIMDYQNLSDEQFKRRFGVYKQTYRKMVESVKSVEADSNSPSKRGPKPKLSIEEQVLVTLEYWREYRTYFHIGTSWELSESTICRIVNKTEKMLLQSGNFRLKGKKALLNQAEIPVITVMDVTETPIERPQKKQKDWRILSFNRSGRRYNDLGDCWLSSTLCDNQCLSFVGVLLDKALKTILPENYGSSLLGMVRLGGINRLNPYLAIDLIENN</sequence>
<comment type="caution">
    <text evidence="2">The sequence shown here is derived from an EMBL/GenBank/DDBJ whole genome shotgun (WGS) entry which is preliminary data.</text>
</comment>
<dbReference type="PATRIC" id="fig|1134457.3.peg.505"/>
<gene>
    <name evidence="2" type="ORF">O53_95</name>
</gene>
<evidence type="ECO:0000313" key="3">
    <source>
        <dbReference type="Proteomes" id="UP000010932"/>
    </source>
</evidence>
<proteinExistence type="predicted"/>
<protein>
    <recommendedName>
        <fullName evidence="1">Transposase Helix-turn-helix domain-containing protein</fullName>
    </recommendedName>
</protein>
<dbReference type="InterPro" id="IPR027805">
    <property type="entry name" value="Transposase_HTH_dom"/>
</dbReference>